<dbReference type="RefSeq" id="WP_138651574.1">
    <property type="nucleotide sequence ID" value="NZ_CP040637.1"/>
</dbReference>
<keyword evidence="2" id="KW-1185">Reference proteome</keyword>
<dbReference type="KEGG" id="npl:FGF80_00590"/>
<evidence type="ECO:0000313" key="1">
    <source>
        <dbReference type="EMBL" id="QCW01825.1"/>
    </source>
</evidence>
<protein>
    <submittedName>
        <fullName evidence="1">Uncharacterized protein</fullName>
    </submittedName>
</protein>
<sequence>MEATITGEDDIAVGLSVIDNNEEEHLIEMEMDGEIYHHNQDAYADDPDERSPEGMKHVGQAQQYAKYYVYRERGYDTLDVDKNPDRLLHAAIVVAALSTDAFEDHFGDLYRQLKSHNTDQEPVVHVEDDIREDTFFVYAKEIYLGLEDEELAELATSLTDEDVIAYLQDAAELLESEPTGSVGLLEKFPSLAEEYDLEGFIDETDPEQWIRATPTVYPRWRIGKGIHQDPDQLPDIDGDPDCRLEIVPYDPDSIEDLQEYVVQHIKCQIRDCFVHMGMVPPEPFHVQGPGADINTMQFQRYDFLQPYHDPDADIDWESV</sequence>
<reference evidence="2" key="1">
    <citation type="submission" date="2019-05" db="EMBL/GenBank/DDBJ databases">
        <title>Complete Genome Sequence and Methylation Pattern of the Halophilic Archaeon Natrinema pallidum BOL6-1.</title>
        <authorList>
            <person name="DasSarma P."/>
            <person name="DasSarma B.P."/>
            <person name="DasSarma S.L."/>
            <person name="Martinez F.L."/>
            <person name="Guzman D."/>
            <person name="Roberts R.J."/>
            <person name="DasSarma S."/>
        </authorList>
    </citation>
    <scope>NUCLEOTIDE SEQUENCE [LARGE SCALE GENOMIC DNA]</scope>
    <source>
        <strain evidence="2">BOL6-1</strain>
    </source>
</reference>
<proteinExistence type="predicted"/>
<dbReference type="Proteomes" id="UP000307562">
    <property type="component" value="Chromosome"/>
</dbReference>
<evidence type="ECO:0000313" key="2">
    <source>
        <dbReference type="Proteomes" id="UP000307562"/>
    </source>
</evidence>
<dbReference type="AlphaFoldDB" id="A0A4P9TCP4"/>
<dbReference type="EMBL" id="CP040637">
    <property type="protein sequence ID" value="QCW01825.1"/>
    <property type="molecule type" value="Genomic_DNA"/>
</dbReference>
<accession>A0A4P9TCP4</accession>
<organism evidence="1 2">
    <name type="scientific">Natrinema pallidum</name>
    <dbReference type="NCBI Taxonomy" id="69527"/>
    <lineage>
        <taxon>Archaea</taxon>
        <taxon>Methanobacteriati</taxon>
        <taxon>Methanobacteriota</taxon>
        <taxon>Stenosarchaea group</taxon>
        <taxon>Halobacteria</taxon>
        <taxon>Halobacteriales</taxon>
        <taxon>Natrialbaceae</taxon>
        <taxon>Natrinema</taxon>
    </lineage>
</organism>
<dbReference type="GeneID" id="96154414"/>
<name>A0A4P9TCP4_9EURY</name>
<dbReference type="Pfam" id="PF25858">
    <property type="entry name" value="DUF7958"/>
    <property type="match status" value="1"/>
</dbReference>
<gene>
    <name evidence="1" type="ORF">FGF80_00590</name>
</gene>
<dbReference type="InterPro" id="IPR058264">
    <property type="entry name" value="DUF7958"/>
</dbReference>